<dbReference type="Gene3D" id="3.30.1490.70">
    <property type="match status" value="1"/>
</dbReference>
<dbReference type="SUPFAM" id="SSF56091">
    <property type="entry name" value="DNA ligase/mRNA capping enzyme, catalytic domain"/>
    <property type="match status" value="1"/>
</dbReference>
<dbReference type="InterPro" id="IPR000977">
    <property type="entry name" value="DNA_ligase_ATP-dep"/>
</dbReference>
<gene>
    <name evidence="6" type="ORF">GCK32_011392</name>
</gene>
<sequence>IVIFQFKNASVCLFVFDILRYNDEDLTARALVYRKKLLEDQMSEVKNRVMMSNYQLIRHGDHDTLKTMIWKAIDEGLEGLVLKDIESIYEPGKRHWLKVKKDYLEEGRMADTADLIVLGAYFGTGSKGGMMSVFLMGVYDEDTKSYRTVTKCGNGHTDDALEDINKKLKDQMIRIDRDYDRLPKWLHCSRSLVPDFVIKDPQAAPVWEITGMFRKYHRAEFSKSENHSAGGISIRFPRVTRIRKDKDWKTATNMAELKNLYECSKTKTDLDRSVEDETPLYAKEGMDHGNVEELIDDEKMEDLSKKKAEASDVLSKNSSKRKHGEEEEESAEVEAKKLKTEEDTEQCPPGKMPCK</sequence>
<accession>A0AAN8FT96</accession>
<dbReference type="Proteomes" id="UP001331761">
    <property type="component" value="Unassembled WGS sequence"/>
</dbReference>
<dbReference type="InterPro" id="IPR012309">
    <property type="entry name" value="DNA_ligase_ATP-dep_C"/>
</dbReference>
<dbReference type="EMBL" id="WIXE01000852">
    <property type="protein sequence ID" value="KAK5986241.1"/>
    <property type="molecule type" value="Genomic_DNA"/>
</dbReference>
<dbReference type="GO" id="GO:0070421">
    <property type="term" value="C:DNA ligase III-XRCC1 complex"/>
    <property type="evidence" value="ECO:0007669"/>
    <property type="project" value="TreeGrafter"/>
</dbReference>
<reference evidence="6 7" key="1">
    <citation type="submission" date="2019-10" db="EMBL/GenBank/DDBJ databases">
        <title>Assembly and Annotation for the nematode Trichostrongylus colubriformis.</title>
        <authorList>
            <person name="Martin J."/>
        </authorList>
    </citation>
    <scope>NUCLEOTIDE SEQUENCE [LARGE SCALE GENOMIC DNA]</scope>
    <source>
        <strain evidence="6">G859</strain>
        <tissue evidence="6">Whole worm</tissue>
    </source>
</reference>
<feature type="domain" description="ATP-dependent DNA ligase family profile" evidence="5">
    <location>
        <begin position="4"/>
        <end position="140"/>
    </location>
</feature>
<dbReference type="CDD" id="cd07967">
    <property type="entry name" value="OBF_DNA_ligase_III"/>
    <property type="match status" value="1"/>
</dbReference>
<evidence type="ECO:0000256" key="3">
    <source>
        <dbReference type="RuleBase" id="RU004196"/>
    </source>
</evidence>
<evidence type="ECO:0000313" key="6">
    <source>
        <dbReference type="EMBL" id="KAK5986241.1"/>
    </source>
</evidence>
<comment type="similarity">
    <text evidence="1 3">Belongs to the ATP-dependent DNA ligase family.</text>
</comment>
<dbReference type="GO" id="GO:0006273">
    <property type="term" value="P:lagging strand elongation"/>
    <property type="evidence" value="ECO:0007669"/>
    <property type="project" value="TreeGrafter"/>
</dbReference>
<evidence type="ECO:0000256" key="4">
    <source>
        <dbReference type="SAM" id="MobiDB-lite"/>
    </source>
</evidence>
<evidence type="ECO:0000259" key="5">
    <source>
        <dbReference type="PROSITE" id="PS50160"/>
    </source>
</evidence>
<dbReference type="Pfam" id="PF01068">
    <property type="entry name" value="DNA_ligase_A_M"/>
    <property type="match status" value="1"/>
</dbReference>
<dbReference type="PANTHER" id="PTHR45674">
    <property type="entry name" value="DNA LIGASE 1/3 FAMILY MEMBER"/>
    <property type="match status" value="1"/>
</dbReference>
<dbReference type="GO" id="GO:0005524">
    <property type="term" value="F:ATP binding"/>
    <property type="evidence" value="ECO:0007669"/>
    <property type="project" value="InterPro"/>
</dbReference>
<dbReference type="PROSITE" id="PS00333">
    <property type="entry name" value="DNA_LIGASE_A2"/>
    <property type="match status" value="1"/>
</dbReference>
<dbReference type="FunFam" id="2.40.50.140:FF:000085">
    <property type="entry name" value="DNA ligase"/>
    <property type="match status" value="1"/>
</dbReference>
<dbReference type="InterPro" id="IPR012340">
    <property type="entry name" value="NA-bd_OB-fold"/>
</dbReference>
<dbReference type="Pfam" id="PF04679">
    <property type="entry name" value="DNA_ligase_A_C"/>
    <property type="match status" value="1"/>
</dbReference>
<dbReference type="GO" id="GO:0071897">
    <property type="term" value="P:DNA biosynthetic process"/>
    <property type="evidence" value="ECO:0007669"/>
    <property type="project" value="InterPro"/>
</dbReference>
<evidence type="ECO:0000256" key="2">
    <source>
        <dbReference type="ARBA" id="ARBA00022598"/>
    </source>
</evidence>
<comment type="caution">
    <text evidence="6">The sequence shown here is derived from an EMBL/GenBank/DDBJ whole genome shotgun (WGS) entry which is preliminary data.</text>
</comment>
<dbReference type="PROSITE" id="PS50160">
    <property type="entry name" value="DNA_LIGASE_A3"/>
    <property type="match status" value="1"/>
</dbReference>
<dbReference type="AlphaFoldDB" id="A0AAN8FT96"/>
<protein>
    <submittedName>
        <fullName evidence="6">ATP dependent DNA ligase region</fullName>
    </submittedName>
</protein>
<keyword evidence="7" id="KW-1185">Reference proteome</keyword>
<dbReference type="GO" id="GO:0006302">
    <property type="term" value="P:double-strand break repair"/>
    <property type="evidence" value="ECO:0007669"/>
    <property type="project" value="TreeGrafter"/>
</dbReference>
<name>A0AAN8FT96_TRICO</name>
<dbReference type="InterPro" id="IPR012310">
    <property type="entry name" value="DNA_ligase_ATP-dep_cent"/>
</dbReference>
<dbReference type="GO" id="GO:0006310">
    <property type="term" value="P:DNA recombination"/>
    <property type="evidence" value="ECO:0007669"/>
    <property type="project" value="InterPro"/>
</dbReference>
<dbReference type="SUPFAM" id="SSF50249">
    <property type="entry name" value="Nucleic acid-binding proteins"/>
    <property type="match status" value="1"/>
</dbReference>
<dbReference type="GO" id="GO:0003910">
    <property type="term" value="F:DNA ligase (ATP) activity"/>
    <property type="evidence" value="ECO:0007669"/>
    <property type="project" value="InterPro"/>
</dbReference>
<dbReference type="PANTHER" id="PTHR45674:SF9">
    <property type="entry name" value="DNA LIGASE 3"/>
    <property type="match status" value="1"/>
</dbReference>
<feature type="region of interest" description="Disordered" evidence="4">
    <location>
        <begin position="296"/>
        <end position="355"/>
    </location>
</feature>
<dbReference type="InterPro" id="IPR016059">
    <property type="entry name" value="DNA_ligase_ATP-dep_CS"/>
</dbReference>
<dbReference type="Gene3D" id="2.40.50.140">
    <property type="entry name" value="Nucleic acid-binding proteins"/>
    <property type="match status" value="1"/>
</dbReference>
<evidence type="ECO:0000256" key="1">
    <source>
        <dbReference type="ARBA" id="ARBA00007572"/>
    </source>
</evidence>
<proteinExistence type="inferred from homology"/>
<feature type="compositionally biased region" description="Basic and acidic residues" evidence="4">
    <location>
        <begin position="301"/>
        <end position="310"/>
    </location>
</feature>
<dbReference type="Gene3D" id="3.30.470.30">
    <property type="entry name" value="DNA ligase/mRNA capping enzyme"/>
    <property type="match status" value="1"/>
</dbReference>
<keyword evidence="2 6" id="KW-0436">Ligase</keyword>
<dbReference type="InterPro" id="IPR050191">
    <property type="entry name" value="ATP-dep_DNA_ligase"/>
</dbReference>
<organism evidence="6 7">
    <name type="scientific">Trichostrongylus colubriformis</name>
    <name type="common">Black scour worm</name>
    <dbReference type="NCBI Taxonomy" id="6319"/>
    <lineage>
        <taxon>Eukaryota</taxon>
        <taxon>Metazoa</taxon>
        <taxon>Ecdysozoa</taxon>
        <taxon>Nematoda</taxon>
        <taxon>Chromadorea</taxon>
        <taxon>Rhabditida</taxon>
        <taxon>Rhabditina</taxon>
        <taxon>Rhabditomorpha</taxon>
        <taxon>Strongyloidea</taxon>
        <taxon>Trichostrongylidae</taxon>
        <taxon>Trichostrongylus</taxon>
    </lineage>
</organism>
<evidence type="ECO:0000313" key="7">
    <source>
        <dbReference type="Proteomes" id="UP001331761"/>
    </source>
</evidence>
<dbReference type="NCBIfam" id="TIGR00574">
    <property type="entry name" value="dnl1"/>
    <property type="match status" value="1"/>
</dbReference>
<feature type="non-terminal residue" evidence="6">
    <location>
        <position position="1"/>
    </location>
</feature>